<evidence type="ECO:0000313" key="3">
    <source>
        <dbReference type="EMBL" id="EAM48454.1"/>
    </source>
</evidence>
<dbReference type="CDD" id="cd02440">
    <property type="entry name" value="AdoMet_MTases"/>
    <property type="match status" value="1"/>
</dbReference>
<feature type="domain" description="Methyltransferase putative zinc binding" evidence="1">
    <location>
        <begin position="11"/>
        <end position="72"/>
    </location>
</feature>
<reference evidence="3" key="1">
    <citation type="submission" date="2004-02" db="EMBL/GenBank/DDBJ databases">
        <authorList>
            <consortium name="DOE Joint Genome Institute"/>
        </authorList>
    </citation>
    <scope>NUCLEOTIDE SEQUENCE [LARGE SCALE GENOMIC DNA]</scope>
    <source>
        <strain evidence="3">WH 8501</strain>
    </source>
</reference>
<evidence type="ECO:0000259" key="1">
    <source>
        <dbReference type="Pfam" id="PF08421"/>
    </source>
</evidence>
<dbReference type="Proteomes" id="UP000003922">
    <property type="component" value="Unassembled WGS sequence"/>
</dbReference>
<dbReference type="EMBL" id="AADV02000143">
    <property type="protein sequence ID" value="EAM48454.1"/>
    <property type="molecule type" value="Genomic_DNA"/>
</dbReference>
<dbReference type="SUPFAM" id="SSF53335">
    <property type="entry name" value="S-adenosyl-L-methionine-dependent methyltransferases"/>
    <property type="match status" value="1"/>
</dbReference>
<name>Q4BX32_CROWT</name>
<reference evidence="3" key="2">
    <citation type="submission" date="2005-06" db="EMBL/GenBank/DDBJ databases">
        <title>Sequencing of the draft genome and assembly of Crocosphaera watsonii WH 8501.</title>
        <authorList>
            <consortium name="US DOE Joint Genome Institute (JGI-PGF)"/>
            <person name="Copeland A."/>
            <person name="Lucas S."/>
            <person name="Lapidus A."/>
            <person name="Barry K."/>
            <person name="Detter C."/>
            <person name="Glavina T."/>
            <person name="Hammon N."/>
            <person name="Israni S."/>
            <person name="Pitluck S."/>
            <person name="Richardson P."/>
        </authorList>
    </citation>
    <scope>NUCLEOTIDE SEQUENCE [LARGE SCALE GENOMIC DNA]</scope>
    <source>
        <strain evidence="3">WH 8501</strain>
    </source>
</reference>
<evidence type="ECO:0008006" key="5">
    <source>
        <dbReference type="Google" id="ProtNLM"/>
    </source>
</evidence>
<evidence type="ECO:0000313" key="4">
    <source>
        <dbReference type="Proteomes" id="UP000003922"/>
    </source>
</evidence>
<keyword evidence="4" id="KW-1185">Reference proteome</keyword>
<dbReference type="PANTHER" id="PTHR43861:SF5">
    <property type="entry name" value="BLL5978 PROTEIN"/>
    <property type="match status" value="1"/>
</dbReference>
<protein>
    <recommendedName>
        <fullName evidence="5">C-methyltransferase</fullName>
    </recommendedName>
</protein>
<dbReference type="InterPro" id="IPR013691">
    <property type="entry name" value="MeTrfase_14"/>
</dbReference>
<dbReference type="Pfam" id="PF08421">
    <property type="entry name" value="Methyltransf_13"/>
    <property type="match status" value="1"/>
</dbReference>
<gene>
    <name evidence="3" type="ORF">CwatDRAFT_0605</name>
</gene>
<dbReference type="OrthoDB" id="9815644at2"/>
<dbReference type="Pfam" id="PF13489">
    <property type="entry name" value="Methyltransf_23"/>
    <property type="match status" value="1"/>
</dbReference>
<comment type="caution">
    <text evidence="3">The sequence shown here is derived from an EMBL/GenBank/DDBJ whole genome shotgun (WGS) entry which is preliminary data.</text>
</comment>
<dbReference type="AlphaFoldDB" id="Q4BX32"/>
<dbReference type="PANTHER" id="PTHR43861">
    <property type="entry name" value="TRANS-ACONITATE 2-METHYLTRANSFERASE-RELATED"/>
    <property type="match status" value="1"/>
</dbReference>
<dbReference type="InterPro" id="IPR029063">
    <property type="entry name" value="SAM-dependent_MTases_sf"/>
</dbReference>
<sequence length="413" mass="46797">MNTEYYRRNTCRLCDSKNLELVVKPAATPPGDRYVSADDLNQVQKIYPLDVFFCRDCGLLQLLDVVSPNILYGNYIYTTSISLGLVEHFRQYAVNVIERFHPKPNSLVIDIGSNDGTILRHFQALGMRVLGVEPATDIAQKATESGVETLATFFSPEVAQKIQYEYGKASIITANNVFANIDDLSTLIESIRSLLSPNGVFVMETGYGVDLIKNDVFDNIYHEHISYFNVKPLASFFRRHQMELIHVDHVETKGGSIRSFVQLQQDSPLVDESVKTMIQQEESLGFDRPEPYQTFANKIARVKIELIDLLTNLKSQGKTIAGYGASVGVTTLLYYLELSELLSFLVDDNPIRHNLFSPGHHIPVLPSDTLYEKKPDYVLILAWRYAEPIMKKHPKYLKQGGHFIQFLPEVKVI</sequence>
<dbReference type="Gene3D" id="6.10.250.3100">
    <property type="match status" value="1"/>
</dbReference>
<dbReference type="Gene3D" id="6.20.50.110">
    <property type="entry name" value="Methyltransferase, zinc-binding domain"/>
    <property type="match status" value="1"/>
</dbReference>
<proteinExistence type="predicted"/>
<dbReference type="Pfam" id="PF08484">
    <property type="entry name" value="Methyltransf_14"/>
    <property type="match status" value="1"/>
</dbReference>
<dbReference type="InterPro" id="IPR013630">
    <property type="entry name" value="Methyltransf_Zn-bd_dom_put"/>
</dbReference>
<evidence type="ECO:0000259" key="2">
    <source>
        <dbReference type="Pfam" id="PF08484"/>
    </source>
</evidence>
<reference evidence="3" key="3">
    <citation type="submission" date="2016-12" db="EMBL/GenBank/DDBJ databases">
        <title>Annotation of the draft genome assembly of Crocosphaera watsonii WH 8501.</title>
        <authorList>
            <consortium name="US DOE Joint Genome Institute (JGI-ORNL)"/>
            <person name="Larimer F."/>
            <person name="Land M."/>
        </authorList>
    </citation>
    <scope>NUCLEOTIDE SEQUENCE</scope>
    <source>
        <strain evidence="3">WH 8501</strain>
    </source>
</reference>
<dbReference type="RefSeq" id="WP_007307754.1">
    <property type="nucleotide sequence ID" value="NZ_AADV02000143.1"/>
</dbReference>
<dbReference type="InterPro" id="IPR038576">
    <property type="entry name" value="Methyltransf_Zn-bd_dom_put_sf"/>
</dbReference>
<dbReference type="KEGG" id="cwa:CwatDRAFT_0605"/>
<accession>Q4BX32</accession>
<dbReference type="Gene3D" id="3.40.50.720">
    <property type="entry name" value="NAD(P)-binding Rossmann-like Domain"/>
    <property type="match status" value="1"/>
</dbReference>
<dbReference type="Gene3D" id="3.40.50.150">
    <property type="entry name" value="Vaccinia Virus protein VP39"/>
    <property type="match status" value="1"/>
</dbReference>
<organism evidence="3 4">
    <name type="scientific">Crocosphaera watsonii WH 8501</name>
    <dbReference type="NCBI Taxonomy" id="165597"/>
    <lineage>
        <taxon>Bacteria</taxon>
        <taxon>Bacillati</taxon>
        <taxon>Cyanobacteriota</taxon>
        <taxon>Cyanophyceae</taxon>
        <taxon>Oscillatoriophycideae</taxon>
        <taxon>Chroococcales</taxon>
        <taxon>Aphanothecaceae</taxon>
        <taxon>Crocosphaera</taxon>
    </lineage>
</organism>
<feature type="domain" description="C-methyltransferase" evidence="2">
    <location>
        <begin position="252"/>
        <end position="408"/>
    </location>
</feature>